<keyword evidence="4" id="KW-0472">Membrane</keyword>
<dbReference type="Gene3D" id="6.10.340.10">
    <property type="match status" value="1"/>
</dbReference>
<dbReference type="RefSeq" id="WP_283741407.1">
    <property type="nucleotide sequence ID" value="NZ_JASJEV010000009.1"/>
</dbReference>
<sequence length="537" mass="56208">MGGTVLFVALVLASLVVALGVYNQSRRLADFDEKMRLAVGIIASPMAMAIARADDQLAREFFSILVADPDFEIGLVLDRHGEVMASLAGSAAGADRWRPGDVVRALGVRLGEMPRLSETRIVDDATGTVTFVPLALSGKEGSSQVGLMAVRYSRKRTMQRAEGELIVTVAAGLALCAFVAGFLWFLIARATRAVPRLTEATKRLAAGDLAVEVPGLDQRDEIGELAHAVAYFKDQLIERRSLLDTQHKEVKARDERQCRLDASIAEFRAGMGEALSSVSENTVRMVHAAEALSGIAADAADDAQTAVSASTIAARNVKVVAHASEELGRAISEIEVQIGRTREAVTDASTATRMSAEAITELDAVAKDIGEVVDLISRIAEHTNLLALNATIEAARAGEAGRGFAVVAAEVKALSGQTARATERIGAQVAGIQQSAEAAMRAVGGIQARMSAIESFTTGIAAAVQQQVGATNDIAASVSEAANGTDDATAATQRLAAAVGDTDRSASEVHQAAADVEQQTRALRARIDSFLAAVAQG</sequence>
<dbReference type="Pfam" id="PF00672">
    <property type="entry name" value="HAMP"/>
    <property type="match status" value="1"/>
</dbReference>
<evidence type="ECO:0000256" key="3">
    <source>
        <dbReference type="PROSITE-ProRule" id="PRU00284"/>
    </source>
</evidence>
<dbReference type="SMART" id="SM00283">
    <property type="entry name" value="MA"/>
    <property type="match status" value="1"/>
</dbReference>
<evidence type="ECO:0000313" key="8">
    <source>
        <dbReference type="Proteomes" id="UP001321492"/>
    </source>
</evidence>
<dbReference type="PROSITE" id="PS50885">
    <property type="entry name" value="HAMP"/>
    <property type="match status" value="1"/>
</dbReference>
<keyword evidence="4" id="KW-0812">Transmembrane</keyword>
<dbReference type="Pfam" id="PF00015">
    <property type="entry name" value="MCPsignal"/>
    <property type="match status" value="1"/>
</dbReference>
<evidence type="ECO:0000256" key="4">
    <source>
        <dbReference type="SAM" id="Phobius"/>
    </source>
</evidence>
<evidence type="ECO:0000256" key="2">
    <source>
        <dbReference type="ARBA" id="ARBA00029447"/>
    </source>
</evidence>
<feature type="domain" description="HAMP" evidence="6">
    <location>
        <begin position="188"/>
        <end position="241"/>
    </location>
</feature>
<accession>A0ABT7AJ52</accession>
<dbReference type="SMART" id="SM00304">
    <property type="entry name" value="HAMP"/>
    <property type="match status" value="1"/>
</dbReference>
<dbReference type="PANTHER" id="PTHR32089">
    <property type="entry name" value="METHYL-ACCEPTING CHEMOTAXIS PROTEIN MCPB"/>
    <property type="match status" value="1"/>
</dbReference>
<organism evidence="7 8">
    <name type="scientific">Chelatococcus albus</name>
    <dbReference type="NCBI Taxonomy" id="3047466"/>
    <lineage>
        <taxon>Bacteria</taxon>
        <taxon>Pseudomonadati</taxon>
        <taxon>Pseudomonadota</taxon>
        <taxon>Alphaproteobacteria</taxon>
        <taxon>Hyphomicrobiales</taxon>
        <taxon>Chelatococcaceae</taxon>
        <taxon>Chelatococcus</taxon>
    </lineage>
</organism>
<dbReference type="Gene3D" id="1.10.287.950">
    <property type="entry name" value="Methyl-accepting chemotaxis protein"/>
    <property type="match status" value="1"/>
</dbReference>
<keyword evidence="1 3" id="KW-0807">Transducer</keyword>
<evidence type="ECO:0000256" key="1">
    <source>
        <dbReference type="ARBA" id="ARBA00023224"/>
    </source>
</evidence>
<dbReference type="PANTHER" id="PTHR32089:SF112">
    <property type="entry name" value="LYSOZYME-LIKE PROTEIN-RELATED"/>
    <property type="match status" value="1"/>
</dbReference>
<keyword evidence="4" id="KW-1133">Transmembrane helix</keyword>
<feature type="domain" description="Methyl-accepting transducer" evidence="5">
    <location>
        <begin position="256"/>
        <end position="510"/>
    </location>
</feature>
<dbReference type="Proteomes" id="UP001321492">
    <property type="component" value="Unassembled WGS sequence"/>
</dbReference>
<proteinExistence type="inferred from homology"/>
<dbReference type="PROSITE" id="PS50111">
    <property type="entry name" value="CHEMOTAXIS_TRANSDUC_2"/>
    <property type="match status" value="1"/>
</dbReference>
<dbReference type="InterPro" id="IPR004089">
    <property type="entry name" value="MCPsignal_dom"/>
</dbReference>
<dbReference type="EMBL" id="JASJEV010000009">
    <property type="protein sequence ID" value="MDJ1159407.1"/>
    <property type="molecule type" value="Genomic_DNA"/>
</dbReference>
<gene>
    <name evidence="7" type="ORF">QNA08_14305</name>
</gene>
<evidence type="ECO:0000313" key="7">
    <source>
        <dbReference type="EMBL" id="MDJ1159407.1"/>
    </source>
</evidence>
<comment type="caution">
    <text evidence="7">The sequence shown here is derived from an EMBL/GenBank/DDBJ whole genome shotgun (WGS) entry which is preliminary data.</text>
</comment>
<evidence type="ECO:0000259" key="6">
    <source>
        <dbReference type="PROSITE" id="PS50885"/>
    </source>
</evidence>
<dbReference type="InterPro" id="IPR003660">
    <property type="entry name" value="HAMP_dom"/>
</dbReference>
<dbReference type="CDD" id="cd06225">
    <property type="entry name" value="HAMP"/>
    <property type="match status" value="1"/>
</dbReference>
<comment type="similarity">
    <text evidence="2">Belongs to the methyl-accepting chemotaxis (MCP) protein family.</text>
</comment>
<evidence type="ECO:0000259" key="5">
    <source>
        <dbReference type="PROSITE" id="PS50111"/>
    </source>
</evidence>
<feature type="transmembrane region" description="Helical" evidence="4">
    <location>
        <begin position="165"/>
        <end position="187"/>
    </location>
</feature>
<keyword evidence="8" id="KW-1185">Reference proteome</keyword>
<protein>
    <submittedName>
        <fullName evidence="7">Methyl-accepting chemotaxis protein</fullName>
    </submittedName>
</protein>
<dbReference type="SUPFAM" id="SSF58104">
    <property type="entry name" value="Methyl-accepting chemotaxis protein (MCP) signaling domain"/>
    <property type="match status" value="1"/>
</dbReference>
<name>A0ABT7AJ52_9HYPH</name>
<reference evidence="7 8" key="1">
    <citation type="submission" date="2023-05" db="EMBL/GenBank/DDBJ databases">
        <title>Chelatococcus sp. nov., a moderately thermophilic bacterium isolated from hot spring microbial mat.</title>
        <authorList>
            <person name="Hu C.-J."/>
            <person name="Li W.-J."/>
        </authorList>
    </citation>
    <scope>NUCLEOTIDE SEQUENCE [LARGE SCALE GENOMIC DNA]</scope>
    <source>
        <strain evidence="7 8">SYSU G07232</strain>
    </source>
</reference>